<protein>
    <submittedName>
        <fullName evidence="2">Uncharacterized protein</fullName>
    </submittedName>
</protein>
<name>A0A915LT62_MELJA</name>
<proteinExistence type="predicted"/>
<dbReference type="AlphaFoldDB" id="A0A915LT62"/>
<keyword evidence="1" id="KW-1185">Reference proteome</keyword>
<reference evidence="2" key="1">
    <citation type="submission" date="2022-11" db="UniProtKB">
        <authorList>
            <consortium name="WormBaseParasite"/>
        </authorList>
    </citation>
    <scope>IDENTIFICATION</scope>
</reference>
<accession>A0A915LT62</accession>
<organism evidence="1 2">
    <name type="scientific">Meloidogyne javanica</name>
    <name type="common">Root-knot nematode worm</name>
    <dbReference type="NCBI Taxonomy" id="6303"/>
    <lineage>
        <taxon>Eukaryota</taxon>
        <taxon>Metazoa</taxon>
        <taxon>Ecdysozoa</taxon>
        <taxon>Nematoda</taxon>
        <taxon>Chromadorea</taxon>
        <taxon>Rhabditida</taxon>
        <taxon>Tylenchina</taxon>
        <taxon>Tylenchomorpha</taxon>
        <taxon>Tylenchoidea</taxon>
        <taxon>Meloidogynidae</taxon>
        <taxon>Meloidogyninae</taxon>
        <taxon>Meloidogyne</taxon>
        <taxon>Meloidogyne incognita group</taxon>
    </lineage>
</organism>
<evidence type="ECO:0000313" key="2">
    <source>
        <dbReference type="WBParaSite" id="scaffold18777_cov414.g19029"/>
    </source>
</evidence>
<sequence length="250" mass="29526">MFPPPIYPHHQYHSNPDDLVDKQIELIEKTEKKFSQMIEKVDKFKEKYIEINPKLILGNALKKIAEKLPKEAIVYKELFDKLKLFWFDKVEEDLNVENENAERPLISLETPQNEKRNNFAKEWEDDTLKALSDGLQVNQPTEKPTQIISPQYTQHGQRNIDVHGQHGPRKVEDLRLQENLLNLRKTKKTIELEDINKLIKNDYGASDEELTPSRILDYEASKLENNNDFRNIMLKVLWKKNKKEAPTYTF</sequence>
<dbReference type="WBParaSite" id="scaffold18777_cov414.g19029">
    <property type="protein sequence ID" value="scaffold18777_cov414.g19029"/>
    <property type="gene ID" value="scaffold18777_cov414.g19029"/>
</dbReference>
<evidence type="ECO:0000313" key="1">
    <source>
        <dbReference type="Proteomes" id="UP000887561"/>
    </source>
</evidence>
<dbReference type="Proteomes" id="UP000887561">
    <property type="component" value="Unplaced"/>
</dbReference>